<evidence type="ECO:0000313" key="2">
    <source>
        <dbReference type="EMBL" id="POZ60592.1"/>
    </source>
</evidence>
<gene>
    <name evidence="2" type="ORF">C2I19_18060</name>
</gene>
<dbReference type="AlphaFoldDB" id="A0A2S5DC68"/>
<dbReference type="GO" id="GO:0002161">
    <property type="term" value="F:aminoacyl-tRNA deacylase activity"/>
    <property type="evidence" value="ECO:0007669"/>
    <property type="project" value="InterPro"/>
</dbReference>
<dbReference type="Proteomes" id="UP000237082">
    <property type="component" value="Unassembled WGS sequence"/>
</dbReference>
<dbReference type="Pfam" id="PF04073">
    <property type="entry name" value="tRNA_edit"/>
    <property type="match status" value="1"/>
</dbReference>
<reference evidence="3" key="1">
    <citation type="submission" date="2018-02" db="EMBL/GenBank/DDBJ databases">
        <authorList>
            <person name="O'Hara-Hanley K."/>
            <person name="Soby S."/>
        </authorList>
    </citation>
    <scope>NUCLEOTIDE SEQUENCE [LARGE SCALE GENOMIC DNA]</scope>
    <source>
        <strain evidence="3">MWU14-2602</strain>
    </source>
</reference>
<dbReference type="InterPro" id="IPR007214">
    <property type="entry name" value="YbaK/aa-tRNA-synth-assoc-dom"/>
</dbReference>
<sequence>MDPAQGAPTFVIDADGKLYALILSAARGHIDFEKLAQVLGVDSANLASRQKAESATGIAIGAMPLIGLDMPYILDAALLRQEHVYGGTGCFNTTAKVSPAELIDANQIKLFYE</sequence>
<protein>
    <recommendedName>
        <fullName evidence="1">YbaK/aminoacyl-tRNA synthetase-associated domain-containing protein</fullName>
    </recommendedName>
</protein>
<proteinExistence type="predicted"/>
<evidence type="ECO:0000313" key="3">
    <source>
        <dbReference type="Proteomes" id="UP000237082"/>
    </source>
</evidence>
<dbReference type="OrthoDB" id="9786549at2"/>
<dbReference type="Gene3D" id="3.90.960.10">
    <property type="entry name" value="YbaK/aminoacyl-tRNA synthetase-associated domain"/>
    <property type="match status" value="1"/>
</dbReference>
<feature type="domain" description="YbaK/aminoacyl-tRNA synthetase-associated" evidence="1">
    <location>
        <begin position="2"/>
        <end position="104"/>
    </location>
</feature>
<dbReference type="SUPFAM" id="SSF55826">
    <property type="entry name" value="YbaK/ProRS associated domain"/>
    <property type="match status" value="1"/>
</dbReference>
<dbReference type="InterPro" id="IPR036754">
    <property type="entry name" value="YbaK/aa-tRNA-synt-asso_dom_sf"/>
</dbReference>
<comment type="caution">
    <text evidence="2">The sequence shown here is derived from an EMBL/GenBank/DDBJ whole genome shotgun (WGS) entry which is preliminary data.</text>
</comment>
<name>A0A2S5DC68_9NEIS</name>
<organism evidence="2 3">
    <name type="scientific">Chromobacterium alticapitis</name>
    <dbReference type="NCBI Taxonomy" id="2073169"/>
    <lineage>
        <taxon>Bacteria</taxon>
        <taxon>Pseudomonadati</taxon>
        <taxon>Pseudomonadota</taxon>
        <taxon>Betaproteobacteria</taxon>
        <taxon>Neisseriales</taxon>
        <taxon>Chromobacteriaceae</taxon>
        <taxon>Chromobacterium</taxon>
    </lineage>
</organism>
<accession>A0A2S5DC68</accession>
<dbReference type="EMBL" id="PQWB01000114">
    <property type="protein sequence ID" value="POZ60592.1"/>
    <property type="molecule type" value="Genomic_DNA"/>
</dbReference>
<keyword evidence="3" id="KW-1185">Reference proteome</keyword>
<evidence type="ECO:0000259" key="1">
    <source>
        <dbReference type="Pfam" id="PF04073"/>
    </source>
</evidence>